<comment type="caution">
    <text evidence="3">The sequence shown here is derived from an EMBL/GenBank/DDBJ whole genome shotgun (WGS) entry which is preliminary data.</text>
</comment>
<feature type="compositionally biased region" description="Acidic residues" evidence="1">
    <location>
        <begin position="168"/>
        <end position="211"/>
    </location>
</feature>
<feature type="compositionally biased region" description="Low complexity" evidence="1">
    <location>
        <begin position="117"/>
        <end position="147"/>
    </location>
</feature>
<dbReference type="SMART" id="SM00974">
    <property type="entry name" value="T5orf172"/>
    <property type="match status" value="1"/>
</dbReference>
<dbReference type="InterPro" id="IPR018306">
    <property type="entry name" value="Phage_T5_Orf172_DNA-bd"/>
</dbReference>
<dbReference type="EMBL" id="JAAAIP010000877">
    <property type="protein sequence ID" value="KAG0311804.1"/>
    <property type="molecule type" value="Genomic_DNA"/>
</dbReference>
<dbReference type="OrthoDB" id="2417614at2759"/>
<keyword evidence="4" id="KW-1185">Reference proteome</keyword>
<dbReference type="PANTHER" id="PTHR28094:SF1">
    <property type="entry name" value="MEIOTICALLY UP-REGULATED GENE 113 PROTEIN"/>
    <property type="match status" value="1"/>
</dbReference>
<evidence type="ECO:0000313" key="4">
    <source>
        <dbReference type="Proteomes" id="UP000738325"/>
    </source>
</evidence>
<feature type="compositionally biased region" description="Basic residues" evidence="1">
    <location>
        <begin position="231"/>
        <end position="247"/>
    </location>
</feature>
<evidence type="ECO:0000256" key="1">
    <source>
        <dbReference type="SAM" id="MobiDB-lite"/>
    </source>
</evidence>
<feature type="region of interest" description="Disordered" evidence="1">
    <location>
        <begin position="300"/>
        <end position="323"/>
    </location>
</feature>
<gene>
    <name evidence="3" type="ORF">BGZ99_009891</name>
</gene>
<dbReference type="AlphaFoldDB" id="A0A9P6R624"/>
<dbReference type="Pfam" id="PF10544">
    <property type="entry name" value="T5orf172"/>
    <property type="match status" value="1"/>
</dbReference>
<feature type="region of interest" description="Disordered" evidence="1">
    <location>
        <begin position="364"/>
        <end position="431"/>
    </location>
</feature>
<dbReference type="PANTHER" id="PTHR28094">
    <property type="entry name" value="MEIOTICALLY UP-REGULATED GENE 113 PROTEIN"/>
    <property type="match status" value="1"/>
</dbReference>
<sequence length="665" mass="73104">MTNRLPSPGASTQCKAIAITTGQRCTRSGKLDGYCSEKHREQADVQNGLWGMNRPTPFTDSEGETHDVPAVASKKTSKTTKALKAVGIKKTSDAPDVVSAPTPAPVPASAPAPAPTPSVKSNTSDATKSSKTSTASKKAATSTGKKAPAARKKPANKTTRARKHVDTDSSEEFDPDSDDDYEPADSDDEDNDDSDFDLEDSDDDSDDDVDSLTDKLASVKIKSGDPTLPPKPKKSSVPKSTKLKRSQSRIVNANTKAILAPPKNKTNASTASGQATGGFWIAAPPVVKVPESTLKILSSVRDKLKHQDSSSSDLVPEDQSKKTSGLFKYSARVQDFFSNDGGDRDSDSKHIGVRKIFGEMKSLFHRSKHSNDDDTEAVSEKPLPGIPTSSGPYQHRPSVDTVATADSDVSGLSTKADDDEIPNQCQGYNTNGHRCKRRVKLDRPTKKGEVLMCHDHEVNEEDEVVVHIEGKGGVMLQWLDLSSWVNPNLPDYVQVKLRKAMERPVSETDKPGYIYAYQLVETRHTPTHTLFKVGRTDNVYRRMSEWSDKCGSPPRLIEVFPEQGSLAPRDENDLSETATKIADDSEVTGLRCRYSHRVERLIHIELKPLHDKDHICACKTNHREWFKVPNQPGLSESQQMKQAWGQVRRVIVHWMAYMEHVYGPG</sequence>
<accession>A0A9P6R624</accession>
<evidence type="ECO:0000259" key="2">
    <source>
        <dbReference type="SMART" id="SM00974"/>
    </source>
</evidence>
<feature type="compositionally biased region" description="Pro residues" evidence="1">
    <location>
        <begin position="102"/>
        <end position="116"/>
    </location>
</feature>
<protein>
    <recommendedName>
        <fullName evidence="2">Bacteriophage T5 Orf172 DNA-binding domain-containing protein</fullName>
    </recommendedName>
</protein>
<feature type="domain" description="Bacteriophage T5 Orf172 DNA-binding" evidence="2">
    <location>
        <begin position="525"/>
        <end position="640"/>
    </location>
</feature>
<organism evidence="3 4">
    <name type="scientific">Dissophora globulifera</name>
    <dbReference type="NCBI Taxonomy" id="979702"/>
    <lineage>
        <taxon>Eukaryota</taxon>
        <taxon>Fungi</taxon>
        <taxon>Fungi incertae sedis</taxon>
        <taxon>Mucoromycota</taxon>
        <taxon>Mortierellomycotina</taxon>
        <taxon>Mortierellomycetes</taxon>
        <taxon>Mortierellales</taxon>
        <taxon>Mortierellaceae</taxon>
        <taxon>Dissophora</taxon>
    </lineage>
</organism>
<feature type="region of interest" description="Disordered" evidence="1">
    <location>
        <begin position="46"/>
        <end position="272"/>
    </location>
</feature>
<dbReference type="InterPro" id="IPR053006">
    <property type="entry name" value="Meiosis_regulatory"/>
</dbReference>
<dbReference type="Proteomes" id="UP000738325">
    <property type="component" value="Unassembled WGS sequence"/>
</dbReference>
<reference evidence="3" key="1">
    <citation type="journal article" date="2020" name="Fungal Divers.">
        <title>Resolving the Mortierellaceae phylogeny through synthesis of multi-gene phylogenetics and phylogenomics.</title>
        <authorList>
            <person name="Vandepol N."/>
            <person name="Liber J."/>
            <person name="Desiro A."/>
            <person name="Na H."/>
            <person name="Kennedy M."/>
            <person name="Barry K."/>
            <person name="Grigoriev I.V."/>
            <person name="Miller A.N."/>
            <person name="O'Donnell K."/>
            <person name="Stajich J.E."/>
            <person name="Bonito G."/>
        </authorList>
    </citation>
    <scope>NUCLEOTIDE SEQUENCE</scope>
    <source>
        <strain evidence="3">REB-010B</strain>
    </source>
</reference>
<name>A0A9P6R624_9FUNG</name>
<feature type="compositionally biased region" description="Basic residues" evidence="1">
    <location>
        <begin position="148"/>
        <end position="163"/>
    </location>
</feature>
<feature type="compositionally biased region" description="Low complexity" evidence="1">
    <location>
        <begin position="70"/>
        <end position="86"/>
    </location>
</feature>
<proteinExistence type="predicted"/>
<evidence type="ECO:0000313" key="3">
    <source>
        <dbReference type="EMBL" id="KAG0311804.1"/>
    </source>
</evidence>